<protein>
    <submittedName>
        <fullName evidence="1">Uncharacterized protein</fullName>
    </submittedName>
</protein>
<organism evidence="1 2">
    <name type="scientific">Plastoroseomonas hellenica</name>
    <dbReference type="NCBI Taxonomy" id="2687306"/>
    <lineage>
        <taxon>Bacteria</taxon>
        <taxon>Pseudomonadati</taxon>
        <taxon>Pseudomonadota</taxon>
        <taxon>Alphaproteobacteria</taxon>
        <taxon>Acetobacterales</taxon>
        <taxon>Acetobacteraceae</taxon>
        <taxon>Plastoroseomonas</taxon>
    </lineage>
</organism>
<reference evidence="2" key="1">
    <citation type="journal article" date="2021" name="Syst. Appl. Microbiol.">
        <title>Roseomonas hellenica sp. nov., isolated from roots of wild-growing Alkanna tinctoria.</title>
        <authorList>
            <person name="Rat A."/>
            <person name="Naranjo H.D."/>
            <person name="Lebbe L."/>
            <person name="Cnockaert M."/>
            <person name="Krigas N."/>
            <person name="Grigoriadou K."/>
            <person name="Maloupa E."/>
            <person name="Willems A."/>
        </authorList>
    </citation>
    <scope>NUCLEOTIDE SEQUENCE [LARGE SCALE GENOMIC DNA]</scope>
    <source>
        <strain evidence="2">LMG 31523</strain>
    </source>
</reference>
<sequence>MQSRATLRAAHDALLLELADAEAVFRKDARYSGRVGAAKALLAFQRFVQTTTETPDPAETQRGMQLLAPLAALLAGLGDLERGTVAPIIRPAKAGNSPPTDTLTLIVRAQIAIATECLVQAGMPLKEASAEIARRIHGKPYAAPKRSIENWRQDFQGPSADPECVGVQKFRRALEYVAEFKGRPAALRRYAQYVLADQVFAGWPASPQRRG</sequence>
<dbReference type="Proteomes" id="UP001196870">
    <property type="component" value="Unassembled WGS sequence"/>
</dbReference>
<keyword evidence="2" id="KW-1185">Reference proteome</keyword>
<name>A0ABS5F6U5_9PROT</name>
<evidence type="ECO:0000313" key="1">
    <source>
        <dbReference type="EMBL" id="MBR0668279.1"/>
    </source>
</evidence>
<accession>A0ABS5F6U5</accession>
<dbReference type="RefSeq" id="WP_211856057.1">
    <property type="nucleotide sequence ID" value="NZ_JAAGBB010000052.1"/>
</dbReference>
<proteinExistence type="predicted"/>
<gene>
    <name evidence="1" type="ORF">GXW71_28260</name>
</gene>
<comment type="caution">
    <text evidence="1">The sequence shown here is derived from an EMBL/GenBank/DDBJ whole genome shotgun (WGS) entry which is preliminary data.</text>
</comment>
<evidence type="ECO:0000313" key="2">
    <source>
        <dbReference type="Proteomes" id="UP001196870"/>
    </source>
</evidence>
<dbReference type="EMBL" id="JAAGBB010000052">
    <property type="protein sequence ID" value="MBR0668279.1"/>
    <property type="molecule type" value="Genomic_DNA"/>
</dbReference>